<keyword evidence="1" id="KW-0812">Transmembrane</keyword>
<evidence type="ECO:0000259" key="2">
    <source>
        <dbReference type="Pfam" id="PF01926"/>
    </source>
</evidence>
<dbReference type="InterPro" id="IPR027417">
    <property type="entry name" value="P-loop_NTPase"/>
</dbReference>
<protein>
    <submittedName>
        <fullName evidence="3">Dynamin family</fullName>
    </submittedName>
</protein>
<evidence type="ECO:0000313" key="3">
    <source>
        <dbReference type="EMBL" id="CAA9571408.1"/>
    </source>
</evidence>
<dbReference type="InterPro" id="IPR051943">
    <property type="entry name" value="TRAFAC_Dynamin-like_GTPase"/>
</dbReference>
<dbReference type="CDD" id="cd09912">
    <property type="entry name" value="DLP_2"/>
    <property type="match status" value="1"/>
</dbReference>
<keyword evidence="1" id="KW-1133">Transmembrane helix</keyword>
<reference evidence="3" key="1">
    <citation type="submission" date="2020-02" db="EMBL/GenBank/DDBJ databases">
        <authorList>
            <person name="Meier V. D."/>
        </authorList>
    </citation>
    <scope>NUCLEOTIDE SEQUENCE</scope>
    <source>
        <strain evidence="3">AVDCRST_MAG18</strain>
    </source>
</reference>
<dbReference type="SUPFAM" id="SSF52540">
    <property type="entry name" value="P-loop containing nucleoside triphosphate hydrolases"/>
    <property type="match status" value="1"/>
</dbReference>
<dbReference type="EMBL" id="CADCWN010000160">
    <property type="protein sequence ID" value="CAA9571408.1"/>
    <property type="molecule type" value="Genomic_DNA"/>
</dbReference>
<keyword evidence="1" id="KW-0472">Membrane</keyword>
<feature type="transmembrane region" description="Helical" evidence="1">
    <location>
        <begin position="486"/>
        <end position="505"/>
    </location>
</feature>
<proteinExistence type="predicted"/>
<dbReference type="GO" id="GO:0005525">
    <property type="term" value="F:GTP binding"/>
    <property type="evidence" value="ECO:0007669"/>
    <property type="project" value="InterPro"/>
</dbReference>
<dbReference type="Pfam" id="PF01926">
    <property type="entry name" value="MMR_HSR1"/>
    <property type="match status" value="1"/>
</dbReference>
<dbReference type="PANTHER" id="PTHR43681">
    <property type="entry name" value="TRANSMEMBRANE GTPASE FZO"/>
    <property type="match status" value="1"/>
</dbReference>
<dbReference type="Gene3D" id="3.40.50.300">
    <property type="entry name" value="P-loop containing nucleotide triphosphate hydrolases"/>
    <property type="match status" value="1"/>
</dbReference>
<accession>A0A6J4V7F2</accession>
<organism evidence="3">
    <name type="scientific">uncultured Thermomicrobiales bacterium</name>
    <dbReference type="NCBI Taxonomy" id="1645740"/>
    <lineage>
        <taxon>Bacteria</taxon>
        <taxon>Pseudomonadati</taxon>
        <taxon>Thermomicrobiota</taxon>
        <taxon>Thermomicrobia</taxon>
        <taxon>Thermomicrobiales</taxon>
        <taxon>environmental samples</taxon>
    </lineage>
</organism>
<dbReference type="InterPro" id="IPR006073">
    <property type="entry name" value="GTP-bd"/>
</dbReference>
<sequence length="593" mass="65686">MATEITADEILSERQRGLVAEERALLDRLLDRMTEFGAAPDELGLLRRAVRGLDEIFLLVIVGEFNSGKSAFINALLGDPVMPEGVTPTTAMINLLRFGPTHSTQVSAEGIVEHAYPARFLRDISVVDTPGTNAIIREHEAISQSFVPRSDLILFVTSADRPFSESERAYMQVIREWGKKIIIVLNKVDLLDEAGLAEVERFIGDNAARLLGFSPEIFPVAAKLAQTAKGLEPGPERDALWARSRFAALERYIFETLDETNRLRLKLLNPLGVAEKLTERYYGVAQERLALLAEDGKTIDTIEGQLKIYREDMERDFALYLSKIENIILAMNERGTAFFDETLRIGRTMDLLNADKVRAEFERVVTRDTESQIEATVQELIDWLIERDLKTWTAINEYISRRQLTKYNDAVIGEVGRGFDYDRRALLASVGRQAQEVVTGYDAGREARQLGESVRGAIVGTGLAQAGAVGLGALVIAAASTVAVDVTGILAASLVAVLGFGILPAKRRRAQAEFRARSEALRAQLVGTLRQQFAAELDRSITRIREAVAPYTRFVRAERDRSAGLVEELTDTAAKLRQLRVGIERTLAGDAAR</sequence>
<dbReference type="AlphaFoldDB" id="A0A6J4V7F2"/>
<dbReference type="PANTHER" id="PTHR43681:SF1">
    <property type="entry name" value="SARCALUMENIN"/>
    <property type="match status" value="1"/>
</dbReference>
<feature type="domain" description="G" evidence="2">
    <location>
        <begin position="60"/>
        <end position="187"/>
    </location>
</feature>
<evidence type="ECO:0000256" key="1">
    <source>
        <dbReference type="SAM" id="Phobius"/>
    </source>
</evidence>
<gene>
    <name evidence="3" type="ORF">AVDCRST_MAG18-2010</name>
</gene>
<name>A0A6J4V7F2_9BACT</name>